<evidence type="ECO:0000256" key="5">
    <source>
        <dbReference type="ARBA" id="ARBA00038359"/>
    </source>
</evidence>
<gene>
    <name evidence="8" type="ORF">BDZ83DRAFT_766078</name>
</gene>
<evidence type="ECO:0000256" key="3">
    <source>
        <dbReference type="ARBA" id="ARBA00022989"/>
    </source>
</evidence>
<feature type="transmembrane region" description="Helical" evidence="6">
    <location>
        <begin position="155"/>
        <end position="176"/>
    </location>
</feature>
<comment type="subcellular location">
    <subcellularLocation>
        <location evidence="1">Membrane</location>
        <topology evidence="1">Multi-pass membrane protein</topology>
    </subcellularLocation>
</comment>
<sequence>MAEPPIGEARFAAKTVGIGMMAAGVSTTVISLLAVFLRMFTKLHVAKRMIDLGVASHLWQATYADYNPGFPIYGTCTTVTYSLSVVLTKLSLLFLYLRLSPDRSFRIIVTSLIGIVIAYSVAYQLLSIFACRFIYASWDAEALQTAHCVDKGTIYMIFSIANIIMDVVILLLPLKIVIPLQMSRRQKVFVILLFATGTFVCASAIKRTIVLPPMLGTEQFNWSFLEANPGIVCASVPGLKPFFVRYLPSSISSRITGSADKSGKKPLPYSTVIENNRKRRNMQSESYELWSHDDLSEESSGKAEFSDEEAKLWSGRRYRKDIVNERETTIESESNQHRRTCVGIDDTANVVGSNGIEPASFADKNSGRTTPSTATRIQVTHENIVSYDPRIE</sequence>
<dbReference type="GO" id="GO:0016020">
    <property type="term" value="C:membrane"/>
    <property type="evidence" value="ECO:0007669"/>
    <property type="project" value="UniProtKB-SubCell"/>
</dbReference>
<protein>
    <recommendedName>
        <fullName evidence="7">Rhodopsin domain-containing protein</fullName>
    </recommendedName>
</protein>
<evidence type="ECO:0000313" key="8">
    <source>
        <dbReference type="EMBL" id="KAK1710853.1"/>
    </source>
</evidence>
<keyword evidence="2 6" id="KW-0812">Transmembrane</keyword>
<name>A0AAD8XBW4_GLOAC</name>
<keyword evidence="4 6" id="KW-0472">Membrane</keyword>
<feature type="transmembrane region" description="Helical" evidence="6">
    <location>
        <begin position="16"/>
        <end position="37"/>
    </location>
</feature>
<dbReference type="Pfam" id="PF20684">
    <property type="entry name" value="Fung_rhodopsin"/>
    <property type="match status" value="1"/>
</dbReference>
<dbReference type="Proteomes" id="UP001244207">
    <property type="component" value="Unassembled WGS sequence"/>
</dbReference>
<comment type="caution">
    <text evidence="8">The sequence shown here is derived from an EMBL/GenBank/DDBJ whole genome shotgun (WGS) entry which is preliminary data.</text>
</comment>
<evidence type="ECO:0000256" key="6">
    <source>
        <dbReference type="SAM" id="Phobius"/>
    </source>
</evidence>
<evidence type="ECO:0000256" key="2">
    <source>
        <dbReference type="ARBA" id="ARBA00022692"/>
    </source>
</evidence>
<feature type="transmembrane region" description="Helical" evidence="6">
    <location>
        <begin position="188"/>
        <end position="205"/>
    </location>
</feature>
<organism evidence="8 9">
    <name type="scientific">Glomerella acutata</name>
    <name type="common">Colletotrichum acutatum</name>
    <dbReference type="NCBI Taxonomy" id="27357"/>
    <lineage>
        <taxon>Eukaryota</taxon>
        <taxon>Fungi</taxon>
        <taxon>Dikarya</taxon>
        <taxon>Ascomycota</taxon>
        <taxon>Pezizomycotina</taxon>
        <taxon>Sordariomycetes</taxon>
        <taxon>Hypocreomycetidae</taxon>
        <taxon>Glomerellales</taxon>
        <taxon>Glomerellaceae</taxon>
        <taxon>Colletotrichum</taxon>
        <taxon>Colletotrichum acutatum species complex</taxon>
    </lineage>
</organism>
<dbReference type="PANTHER" id="PTHR33048:SF124">
    <property type="entry name" value="INTEGRAL MEMBRANE PROTEIN"/>
    <property type="match status" value="1"/>
</dbReference>
<evidence type="ECO:0000256" key="4">
    <source>
        <dbReference type="ARBA" id="ARBA00023136"/>
    </source>
</evidence>
<accession>A0AAD8XBW4</accession>
<proteinExistence type="inferred from homology"/>
<dbReference type="GeneID" id="85399163"/>
<keyword evidence="9" id="KW-1185">Reference proteome</keyword>
<feature type="domain" description="Rhodopsin" evidence="7">
    <location>
        <begin position="32"/>
        <end position="244"/>
    </location>
</feature>
<reference evidence="8" key="1">
    <citation type="submission" date="2021-12" db="EMBL/GenBank/DDBJ databases">
        <title>Comparative genomics, transcriptomics and evolutionary studies reveal genomic signatures of adaptation to plant cell wall in hemibiotrophic fungi.</title>
        <authorList>
            <consortium name="DOE Joint Genome Institute"/>
            <person name="Baroncelli R."/>
            <person name="Diaz J.F."/>
            <person name="Benocci T."/>
            <person name="Peng M."/>
            <person name="Battaglia E."/>
            <person name="Haridas S."/>
            <person name="Andreopoulos W."/>
            <person name="Labutti K."/>
            <person name="Pangilinan J."/>
            <person name="Floch G.L."/>
            <person name="Makela M.R."/>
            <person name="Henrissat B."/>
            <person name="Grigoriev I.V."/>
            <person name="Crouch J.A."/>
            <person name="De Vries R.P."/>
            <person name="Sukno S.A."/>
            <person name="Thon M.R."/>
        </authorList>
    </citation>
    <scope>NUCLEOTIDE SEQUENCE</scope>
    <source>
        <strain evidence="8">CBS 112980</strain>
    </source>
</reference>
<dbReference type="RefSeq" id="XP_060358913.1">
    <property type="nucleotide sequence ID" value="XM_060515265.1"/>
</dbReference>
<keyword evidence="3 6" id="KW-1133">Transmembrane helix</keyword>
<feature type="transmembrane region" description="Helical" evidence="6">
    <location>
        <begin position="109"/>
        <end position="135"/>
    </location>
</feature>
<dbReference type="AlphaFoldDB" id="A0AAD8XBW4"/>
<dbReference type="InterPro" id="IPR049326">
    <property type="entry name" value="Rhodopsin_dom_fungi"/>
</dbReference>
<dbReference type="InterPro" id="IPR052337">
    <property type="entry name" value="SAT4-like"/>
</dbReference>
<evidence type="ECO:0000256" key="1">
    <source>
        <dbReference type="ARBA" id="ARBA00004141"/>
    </source>
</evidence>
<dbReference type="EMBL" id="JAHMHS010000167">
    <property type="protein sequence ID" value="KAK1710853.1"/>
    <property type="molecule type" value="Genomic_DNA"/>
</dbReference>
<comment type="similarity">
    <text evidence="5">Belongs to the SAT4 family.</text>
</comment>
<dbReference type="PANTHER" id="PTHR33048">
    <property type="entry name" value="PTH11-LIKE INTEGRAL MEMBRANE PROTEIN (AFU_ORTHOLOGUE AFUA_5G11245)"/>
    <property type="match status" value="1"/>
</dbReference>
<evidence type="ECO:0000259" key="7">
    <source>
        <dbReference type="Pfam" id="PF20684"/>
    </source>
</evidence>
<evidence type="ECO:0000313" key="9">
    <source>
        <dbReference type="Proteomes" id="UP001244207"/>
    </source>
</evidence>